<dbReference type="GO" id="GO:0005524">
    <property type="term" value="F:ATP binding"/>
    <property type="evidence" value="ECO:0007669"/>
    <property type="project" value="UniProtKB-KW"/>
</dbReference>
<keyword evidence="4" id="KW-0067">ATP-binding</keyword>
<dbReference type="GO" id="GO:0004386">
    <property type="term" value="F:helicase activity"/>
    <property type="evidence" value="ECO:0007669"/>
    <property type="project" value="UniProtKB-KW"/>
</dbReference>
<dbReference type="PROSITE" id="PS51194">
    <property type="entry name" value="HELICASE_CTER"/>
    <property type="match status" value="1"/>
</dbReference>
<dbReference type="GO" id="GO:0003676">
    <property type="term" value="F:nucleic acid binding"/>
    <property type="evidence" value="ECO:0007669"/>
    <property type="project" value="InterPro"/>
</dbReference>
<dbReference type="SUPFAM" id="SSF52540">
    <property type="entry name" value="P-loop containing nucleoside triphosphate hydrolases"/>
    <property type="match status" value="1"/>
</dbReference>
<dbReference type="InterPro" id="IPR011545">
    <property type="entry name" value="DEAD/DEAH_box_helicase_dom"/>
</dbReference>
<evidence type="ECO:0000259" key="6">
    <source>
        <dbReference type="PROSITE" id="PS51194"/>
    </source>
</evidence>
<dbReference type="PROSITE" id="PS51192">
    <property type="entry name" value="HELICASE_ATP_BIND_1"/>
    <property type="match status" value="1"/>
</dbReference>
<feature type="domain" description="Helicase ATP-binding" evidence="5">
    <location>
        <begin position="193"/>
        <end position="380"/>
    </location>
</feature>
<evidence type="ECO:0000313" key="7">
    <source>
        <dbReference type="EMBL" id="KAE9534483.1"/>
    </source>
</evidence>
<gene>
    <name evidence="7" type="ORF">AGLY_008573</name>
</gene>
<dbReference type="Gene3D" id="3.40.50.300">
    <property type="entry name" value="P-loop containing nucleotide triphosphate hydrolases"/>
    <property type="match status" value="2"/>
</dbReference>
<feature type="domain" description="Helicase C-terminal" evidence="6">
    <location>
        <begin position="409"/>
        <end position="560"/>
    </location>
</feature>
<dbReference type="OrthoDB" id="10256233at2759"/>
<dbReference type="CDD" id="cd17948">
    <property type="entry name" value="DEADc_DDX28"/>
    <property type="match status" value="1"/>
</dbReference>
<dbReference type="InterPro" id="IPR001650">
    <property type="entry name" value="Helicase_C-like"/>
</dbReference>
<dbReference type="Pfam" id="PF00270">
    <property type="entry name" value="DEAD"/>
    <property type="match status" value="1"/>
</dbReference>
<sequence>MALHARAVRFSLQRICLAPVSFQCSTHTISHLGLEYGLTGSNDVSKRIPNIRYFSSKNEKVIDLSYADIDPVYIPVKKETVDAVDVVDEQDLFEEDQHSIDSEIVIKCKKKNLNHERNQKYNQFKEIPLASKGWKNKKAKDDYFTIHIYNDDYLPQSRKSLYEFKNTGLSQSILHILKQHGITIPSQIQALGIPSILKGKNTLLAAETGCGKTLAYLAPIIQQILTYKENVKFKNQFNSPLALVIVPGRELAEQIGEIANWFTEDLPLNVKVITGGHTKRQILNPVFEENDIIVATLGALSKLTNTGIYSMRYVRHVVLDEADTLMDDSFNELMTHFLSRFQFKGRNENSNLTQLLLVSATMPRSLSDILGDTIDIDSLNKIKTDKLHAILPHVQQKFIKINLSEKPSNLLLHAKKLSKSRTPTIIFCNKSSTCDWATMFLNENGIEAVNLHGDMPYEIRLGKFKKYQDGIVNIMVSTDVGSRGLNTIRTKHIINYDFPSYIADYIHRCGRTGRLNAGTDGKVTNYISTDNDTELVQKIELAARTMKSLPNVNGNITKIRRFHILNELENRAAKKLD</sequence>
<keyword evidence="1" id="KW-0547">Nucleotide-binding</keyword>
<keyword evidence="2" id="KW-0378">Hydrolase</keyword>
<name>A0A6G0TMN3_APHGL</name>
<evidence type="ECO:0000256" key="3">
    <source>
        <dbReference type="ARBA" id="ARBA00022806"/>
    </source>
</evidence>
<evidence type="ECO:0000313" key="8">
    <source>
        <dbReference type="Proteomes" id="UP000475862"/>
    </source>
</evidence>
<dbReference type="InterPro" id="IPR014001">
    <property type="entry name" value="Helicase_ATP-bd"/>
</dbReference>
<evidence type="ECO:0000256" key="2">
    <source>
        <dbReference type="ARBA" id="ARBA00022801"/>
    </source>
</evidence>
<keyword evidence="8" id="KW-1185">Reference proteome</keyword>
<dbReference type="Pfam" id="PF00271">
    <property type="entry name" value="Helicase_C"/>
    <property type="match status" value="1"/>
</dbReference>
<dbReference type="PANTHER" id="PTHR47960">
    <property type="entry name" value="DEAD-BOX ATP-DEPENDENT RNA HELICASE 50"/>
    <property type="match status" value="1"/>
</dbReference>
<dbReference type="AlphaFoldDB" id="A0A6G0TMN3"/>
<dbReference type="CDD" id="cd18787">
    <property type="entry name" value="SF2_C_DEAD"/>
    <property type="match status" value="1"/>
</dbReference>
<evidence type="ECO:0000259" key="5">
    <source>
        <dbReference type="PROSITE" id="PS51192"/>
    </source>
</evidence>
<dbReference type="EMBL" id="VYZN01000028">
    <property type="protein sequence ID" value="KAE9534483.1"/>
    <property type="molecule type" value="Genomic_DNA"/>
</dbReference>
<dbReference type="InterPro" id="IPR027417">
    <property type="entry name" value="P-loop_NTPase"/>
</dbReference>
<evidence type="ECO:0000256" key="4">
    <source>
        <dbReference type="ARBA" id="ARBA00022840"/>
    </source>
</evidence>
<accession>A0A6G0TMN3</accession>
<keyword evidence="3" id="KW-0347">Helicase</keyword>
<dbReference type="SMART" id="SM00490">
    <property type="entry name" value="HELICc"/>
    <property type="match status" value="1"/>
</dbReference>
<evidence type="ECO:0000256" key="1">
    <source>
        <dbReference type="ARBA" id="ARBA00022741"/>
    </source>
</evidence>
<proteinExistence type="predicted"/>
<comment type="caution">
    <text evidence="7">The sequence shown here is derived from an EMBL/GenBank/DDBJ whole genome shotgun (WGS) entry which is preliminary data.</text>
</comment>
<dbReference type="SMART" id="SM00487">
    <property type="entry name" value="DEXDc"/>
    <property type="match status" value="1"/>
</dbReference>
<protein>
    <submittedName>
        <fullName evidence="7">Uncharacterized protein</fullName>
    </submittedName>
</protein>
<organism evidence="7 8">
    <name type="scientific">Aphis glycines</name>
    <name type="common">Soybean aphid</name>
    <dbReference type="NCBI Taxonomy" id="307491"/>
    <lineage>
        <taxon>Eukaryota</taxon>
        <taxon>Metazoa</taxon>
        <taxon>Ecdysozoa</taxon>
        <taxon>Arthropoda</taxon>
        <taxon>Hexapoda</taxon>
        <taxon>Insecta</taxon>
        <taxon>Pterygota</taxon>
        <taxon>Neoptera</taxon>
        <taxon>Paraneoptera</taxon>
        <taxon>Hemiptera</taxon>
        <taxon>Sternorrhyncha</taxon>
        <taxon>Aphidomorpha</taxon>
        <taxon>Aphidoidea</taxon>
        <taxon>Aphididae</taxon>
        <taxon>Aphidini</taxon>
        <taxon>Aphis</taxon>
        <taxon>Aphis</taxon>
    </lineage>
</organism>
<reference evidence="7 8" key="1">
    <citation type="submission" date="2019-08" db="EMBL/GenBank/DDBJ databases">
        <title>The genome of the soybean aphid Biotype 1, its phylome, world population structure and adaptation to the North American continent.</title>
        <authorList>
            <person name="Giordano R."/>
            <person name="Donthu R.K."/>
            <person name="Hernandez A.G."/>
            <person name="Wright C.L."/>
            <person name="Zimin A.V."/>
        </authorList>
    </citation>
    <scope>NUCLEOTIDE SEQUENCE [LARGE SCALE GENOMIC DNA]</scope>
    <source>
        <tissue evidence="7">Whole aphids</tissue>
    </source>
</reference>
<dbReference type="GO" id="GO:0016787">
    <property type="term" value="F:hydrolase activity"/>
    <property type="evidence" value="ECO:0007669"/>
    <property type="project" value="UniProtKB-KW"/>
</dbReference>
<dbReference type="Proteomes" id="UP000475862">
    <property type="component" value="Unassembled WGS sequence"/>
</dbReference>